<keyword evidence="6" id="KW-0732">Signal</keyword>
<evidence type="ECO:0000256" key="8">
    <source>
        <dbReference type="ARBA" id="ARBA00022960"/>
    </source>
</evidence>
<dbReference type="UniPathway" id="UPA00219"/>
<dbReference type="Pfam" id="PF00768">
    <property type="entry name" value="Peptidase_S11"/>
    <property type="match status" value="1"/>
</dbReference>
<evidence type="ECO:0000256" key="2">
    <source>
        <dbReference type="ARBA" id="ARBA00007164"/>
    </source>
</evidence>
<evidence type="ECO:0000256" key="3">
    <source>
        <dbReference type="ARBA" id="ARBA00012448"/>
    </source>
</evidence>
<keyword evidence="5" id="KW-0645">Protease</keyword>
<dbReference type="AlphaFoldDB" id="A0A419SMX9"/>
<evidence type="ECO:0000256" key="14">
    <source>
        <dbReference type="RuleBase" id="RU004016"/>
    </source>
</evidence>
<feature type="active site" evidence="12">
    <location>
        <position position="116"/>
    </location>
</feature>
<evidence type="ECO:0000313" key="18">
    <source>
        <dbReference type="Proteomes" id="UP000284219"/>
    </source>
</evidence>
<dbReference type="GO" id="GO:0009002">
    <property type="term" value="F:serine-type D-Ala-D-Ala carboxypeptidase activity"/>
    <property type="evidence" value="ECO:0007669"/>
    <property type="project" value="UniProtKB-EC"/>
</dbReference>
<feature type="domain" description="Peptidase S11 D-Ala-D-Ala carboxypeptidase A C-terminal" evidence="16">
    <location>
        <begin position="276"/>
        <end position="345"/>
    </location>
</feature>
<keyword evidence="9" id="KW-0573">Peptidoglycan synthesis</keyword>
<proteinExistence type="inferred from homology"/>
<dbReference type="Pfam" id="PF07943">
    <property type="entry name" value="PBP5_C"/>
    <property type="match status" value="1"/>
</dbReference>
<dbReference type="InterPro" id="IPR018044">
    <property type="entry name" value="Peptidase_S11"/>
</dbReference>
<dbReference type="InterPro" id="IPR012338">
    <property type="entry name" value="Beta-lactam/transpept-like"/>
</dbReference>
<protein>
    <recommendedName>
        <fullName evidence="3">serine-type D-Ala-D-Ala carboxypeptidase</fullName>
        <ecNumber evidence="3">3.4.16.4</ecNumber>
    </recommendedName>
</protein>
<comment type="catalytic activity">
    <reaction evidence="11">
        <text>Preferential cleavage: (Ac)2-L-Lys-D-Ala-|-D-Ala. Also transpeptidation of peptidyl-alanyl moieties that are N-acyl substituents of D-alanine.</text>
        <dbReference type="EC" id="3.4.16.4"/>
    </reaction>
</comment>
<evidence type="ECO:0000256" key="1">
    <source>
        <dbReference type="ARBA" id="ARBA00004752"/>
    </source>
</evidence>
<accession>A0A419SMX9</accession>
<evidence type="ECO:0000259" key="15">
    <source>
        <dbReference type="Pfam" id="PF00768"/>
    </source>
</evidence>
<feature type="binding site" evidence="13">
    <location>
        <position position="224"/>
    </location>
    <ligand>
        <name>substrate</name>
    </ligand>
</feature>
<comment type="pathway">
    <text evidence="1">Cell wall biogenesis; peptidoglycan biosynthesis.</text>
</comment>
<feature type="active site" description="Acyl-ester intermediate" evidence="12">
    <location>
        <position position="61"/>
    </location>
</feature>
<keyword evidence="4" id="KW-0121">Carboxypeptidase</keyword>
<feature type="domain" description="Peptidase S11 D-alanyl-D-alanine carboxypeptidase A N-terminal" evidence="15">
    <location>
        <begin position="27"/>
        <end position="254"/>
    </location>
</feature>
<evidence type="ECO:0000256" key="10">
    <source>
        <dbReference type="ARBA" id="ARBA00023316"/>
    </source>
</evidence>
<dbReference type="RefSeq" id="WP_120188331.1">
    <property type="nucleotide sequence ID" value="NZ_MCHY01000006.1"/>
</dbReference>
<feature type="active site" description="Acyl-ester intermediate" evidence="12">
    <location>
        <position position="64"/>
    </location>
</feature>
<evidence type="ECO:0000256" key="11">
    <source>
        <dbReference type="ARBA" id="ARBA00034000"/>
    </source>
</evidence>
<dbReference type="PRINTS" id="PR00725">
    <property type="entry name" value="DADACBPTASE1"/>
</dbReference>
<keyword evidence="8" id="KW-0133">Cell shape</keyword>
<evidence type="ECO:0000256" key="4">
    <source>
        <dbReference type="ARBA" id="ARBA00022645"/>
    </source>
</evidence>
<dbReference type="InterPro" id="IPR001967">
    <property type="entry name" value="Peptidase_S11_N"/>
</dbReference>
<dbReference type="GO" id="GO:0008360">
    <property type="term" value="P:regulation of cell shape"/>
    <property type="evidence" value="ECO:0007669"/>
    <property type="project" value="UniProtKB-KW"/>
</dbReference>
<dbReference type="InterPro" id="IPR012907">
    <property type="entry name" value="Peptidase_S11_C"/>
</dbReference>
<evidence type="ECO:0000259" key="16">
    <source>
        <dbReference type="Pfam" id="PF07943"/>
    </source>
</evidence>
<evidence type="ECO:0000256" key="12">
    <source>
        <dbReference type="PIRSR" id="PIRSR618044-1"/>
    </source>
</evidence>
<sequence length="375" mass="41399">MKSRKGKIALLILCVQLLHLFTLGKVEASPGVSAQAAVLIDVDSGRILYDKRGNERMRVASLTKIMTAIVAIEQGDLSEIVSTPEYAVGTEGSSIYLRPGEKLSLEHLLYGLMLRSGNDVAVSIADHIGGSLEGFARLMNEKAEYIGLSGTHFTNPHGLDDSDNHYSTAADLAKLTAYSLKNPAFQTIAETKVINIPNEGYDWDRKLLNKNKMLHLYKGSDGVKTGYTKLAGRCLVSSATRDGRQLAVVTLNAPNDWEDHTNLLNYGFQQFTEVKLVNQDDPIKDEESPLYPINSFSYPLKEEERDHIRQEVKKESNLKQLLPGGVIGYLHLYLGDQLIGKIGLVKERVEIEPSSAETSSNSFFSLFKALIWGGI</sequence>
<keyword evidence="10" id="KW-0961">Cell wall biogenesis/degradation</keyword>
<dbReference type="GO" id="GO:0009252">
    <property type="term" value="P:peptidoglycan biosynthetic process"/>
    <property type="evidence" value="ECO:0007669"/>
    <property type="project" value="UniProtKB-UniPathway"/>
</dbReference>
<dbReference type="PANTHER" id="PTHR21581">
    <property type="entry name" value="D-ALANYL-D-ALANINE CARBOXYPEPTIDASE"/>
    <property type="match status" value="1"/>
</dbReference>
<keyword evidence="7" id="KW-0378">Hydrolase</keyword>
<dbReference type="EMBL" id="MCHY01000006">
    <property type="protein sequence ID" value="RKD25660.1"/>
    <property type="molecule type" value="Genomic_DNA"/>
</dbReference>
<comment type="caution">
    <text evidence="17">The sequence shown here is derived from an EMBL/GenBank/DDBJ whole genome shotgun (WGS) entry which is preliminary data.</text>
</comment>
<dbReference type="GO" id="GO:0071555">
    <property type="term" value="P:cell wall organization"/>
    <property type="evidence" value="ECO:0007669"/>
    <property type="project" value="UniProtKB-KW"/>
</dbReference>
<evidence type="ECO:0000256" key="6">
    <source>
        <dbReference type="ARBA" id="ARBA00022729"/>
    </source>
</evidence>
<evidence type="ECO:0000313" key="17">
    <source>
        <dbReference type="EMBL" id="RKD25660.1"/>
    </source>
</evidence>
<dbReference type="Gene3D" id="3.40.710.10">
    <property type="entry name" value="DD-peptidase/beta-lactamase superfamily"/>
    <property type="match status" value="1"/>
</dbReference>
<evidence type="ECO:0000256" key="5">
    <source>
        <dbReference type="ARBA" id="ARBA00022670"/>
    </source>
</evidence>
<organism evidence="17 18">
    <name type="scientific">Ammoniphilus oxalaticus</name>
    <dbReference type="NCBI Taxonomy" id="66863"/>
    <lineage>
        <taxon>Bacteria</taxon>
        <taxon>Bacillati</taxon>
        <taxon>Bacillota</taxon>
        <taxon>Bacilli</taxon>
        <taxon>Bacillales</taxon>
        <taxon>Paenibacillaceae</taxon>
        <taxon>Aneurinibacillus group</taxon>
        <taxon>Ammoniphilus</taxon>
    </lineage>
</organism>
<reference evidence="17 18" key="1">
    <citation type="submission" date="2016-08" db="EMBL/GenBank/DDBJ databases">
        <title>Novel Firmicute Genomes.</title>
        <authorList>
            <person name="Poppleton D.I."/>
            <person name="Gribaldo S."/>
        </authorList>
    </citation>
    <scope>NUCLEOTIDE SEQUENCE [LARGE SCALE GENOMIC DNA]</scope>
    <source>
        <strain evidence="17 18">RAOx-1</strain>
    </source>
</reference>
<dbReference type="SUPFAM" id="SSF56601">
    <property type="entry name" value="beta-lactamase/transpeptidase-like"/>
    <property type="match status" value="1"/>
</dbReference>
<dbReference type="OrthoDB" id="9791132at2"/>
<keyword evidence="18" id="KW-1185">Reference proteome</keyword>
<dbReference type="PANTHER" id="PTHR21581:SF33">
    <property type="entry name" value="D-ALANYL-D-ALANINE CARBOXYPEPTIDASE DACB"/>
    <property type="match status" value="1"/>
</dbReference>
<evidence type="ECO:0000256" key="13">
    <source>
        <dbReference type="PIRSR" id="PIRSR618044-2"/>
    </source>
</evidence>
<dbReference type="EC" id="3.4.16.4" evidence="3"/>
<evidence type="ECO:0000256" key="7">
    <source>
        <dbReference type="ARBA" id="ARBA00022801"/>
    </source>
</evidence>
<evidence type="ECO:0000256" key="9">
    <source>
        <dbReference type="ARBA" id="ARBA00022984"/>
    </source>
</evidence>
<dbReference type="GO" id="GO:0006508">
    <property type="term" value="P:proteolysis"/>
    <property type="evidence" value="ECO:0007669"/>
    <property type="project" value="UniProtKB-KW"/>
</dbReference>
<name>A0A419SMX9_9BACL</name>
<dbReference type="Proteomes" id="UP000284219">
    <property type="component" value="Unassembled WGS sequence"/>
</dbReference>
<comment type="similarity">
    <text evidence="2 14">Belongs to the peptidase S11 family.</text>
</comment>
<gene>
    <name evidence="17" type="ORF">BEP19_01585</name>
</gene>